<dbReference type="FunFam" id="1.10.340.30:FF:000010">
    <property type="entry name" value="Adenine DNA glycosylase"/>
    <property type="match status" value="1"/>
</dbReference>
<dbReference type="InterPro" id="IPR003265">
    <property type="entry name" value="HhH-GPD_domain"/>
</dbReference>
<gene>
    <name evidence="17" type="ORF">SAMN05444126_1435</name>
</gene>
<dbReference type="GO" id="GO:0032357">
    <property type="term" value="F:oxidized purine DNA binding"/>
    <property type="evidence" value="ECO:0007669"/>
    <property type="project" value="TreeGrafter"/>
</dbReference>
<evidence type="ECO:0000256" key="6">
    <source>
        <dbReference type="ARBA" id="ARBA00022723"/>
    </source>
</evidence>
<evidence type="ECO:0000256" key="3">
    <source>
        <dbReference type="ARBA" id="ARBA00012045"/>
    </source>
</evidence>
<dbReference type="GO" id="GO:0006284">
    <property type="term" value="P:base-excision repair"/>
    <property type="evidence" value="ECO:0007669"/>
    <property type="project" value="UniProtKB-UniRule"/>
</dbReference>
<evidence type="ECO:0000256" key="7">
    <source>
        <dbReference type="ARBA" id="ARBA00022763"/>
    </source>
</evidence>
<dbReference type="Pfam" id="PF14815">
    <property type="entry name" value="NUDIX_4"/>
    <property type="match status" value="1"/>
</dbReference>
<dbReference type="GO" id="GO:0034039">
    <property type="term" value="F:8-oxo-7,8-dihydroguanine DNA N-glycosylase activity"/>
    <property type="evidence" value="ECO:0007669"/>
    <property type="project" value="TreeGrafter"/>
</dbReference>
<dbReference type="GO" id="GO:0051539">
    <property type="term" value="F:4 iron, 4 sulfur cluster binding"/>
    <property type="evidence" value="ECO:0007669"/>
    <property type="project" value="UniProtKB-UniRule"/>
</dbReference>
<dbReference type="InterPro" id="IPR005760">
    <property type="entry name" value="A/G_AdeGlyc_MutY"/>
</dbReference>
<evidence type="ECO:0000256" key="14">
    <source>
        <dbReference type="ARBA" id="ARBA00058550"/>
    </source>
</evidence>
<dbReference type="GO" id="GO:0046872">
    <property type="term" value="F:metal ion binding"/>
    <property type="evidence" value="ECO:0007669"/>
    <property type="project" value="UniProtKB-UniRule"/>
</dbReference>
<protein>
    <recommendedName>
        <fullName evidence="4 15">Adenine DNA glycosylase</fullName>
        <ecNumber evidence="3 15">3.2.2.31</ecNumber>
    </recommendedName>
</protein>
<evidence type="ECO:0000256" key="11">
    <source>
        <dbReference type="ARBA" id="ARBA00023125"/>
    </source>
</evidence>
<evidence type="ECO:0000256" key="9">
    <source>
        <dbReference type="ARBA" id="ARBA00023004"/>
    </source>
</evidence>
<dbReference type="Gene3D" id="3.90.79.10">
    <property type="entry name" value="Nucleoside Triphosphate Pyrophosphohydrolase"/>
    <property type="match status" value="1"/>
</dbReference>
<dbReference type="GO" id="GO:0000701">
    <property type="term" value="F:purine-specific mismatch base pair DNA N-glycosylase activity"/>
    <property type="evidence" value="ECO:0007669"/>
    <property type="project" value="UniProtKB-EC"/>
</dbReference>
<keyword evidence="10" id="KW-0411">Iron-sulfur</keyword>
<evidence type="ECO:0000256" key="2">
    <source>
        <dbReference type="ARBA" id="ARBA00008343"/>
    </source>
</evidence>
<dbReference type="CDD" id="cd00056">
    <property type="entry name" value="ENDO3c"/>
    <property type="match status" value="1"/>
</dbReference>
<evidence type="ECO:0000259" key="16">
    <source>
        <dbReference type="SMART" id="SM00478"/>
    </source>
</evidence>
<comment type="function">
    <text evidence="15">Adenine glycosylase active on G-A mispairs.</text>
</comment>
<keyword evidence="11" id="KW-0238">DNA-binding</keyword>
<dbReference type="SUPFAM" id="SSF48150">
    <property type="entry name" value="DNA-glycosylase"/>
    <property type="match status" value="1"/>
</dbReference>
<evidence type="ECO:0000256" key="13">
    <source>
        <dbReference type="ARBA" id="ARBA00023295"/>
    </source>
</evidence>
<evidence type="ECO:0000256" key="4">
    <source>
        <dbReference type="ARBA" id="ARBA00022023"/>
    </source>
</evidence>
<dbReference type="SUPFAM" id="SSF55811">
    <property type="entry name" value="Nudix"/>
    <property type="match status" value="1"/>
</dbReference>
<dbReference type="CDD" id="cd03431">
    <property type="entry name" value="NUDIX_DNA_Glycosylase_C-MutY"/>
    <property type="match status" value="1"/>
</dbReference>
<dbReference type="SMART" id="SM00478">
    <property type="entry name" value="ENDO3c"/>
    <property type="match status" value="1"/>
</dbReference>
<evidence type="ECO:0000256" key="15">
    <source>
        <dbReference type="RuleBase" id="RU365096"/>
    </source>
</evidence>
<dbReference type="InterPro" id="IPR044298">
    <property type="entry name" value="MIG/MutY"/>
</dbReference>
<keyword evidence="13 15" id="KW-0326">Glycosidase</keyword>
<dbReference type="EC" id="3.2.2.31" evidence="3 15"/>
<dbReference type="Pfam" id="PF00633">
    <property type="entry name" value="HHH"/>
    <property type="match status" value="1"/>
</dbReference>
<proteinExistence type="inferred from homology"/>
<name>A0A1H9WQD7_9BACI</name>
<comment type="cofactor">
    <cofactor evidence="15">
        <name>[4Fe-4S] cluster</name>
        <dbReference type="ChEBI" id="CHEBI:49883"/>
    </cofactor>
    <text evidence="15">Binds 1 [4Fe-4S] cluster.</text>
</comment>
<evidence type="ECO:0000256" key="5">
    <source>
        <dbReference type="ARBA" id="ARBA00022485"/>
    </source>
</evidence>
<dbReference type="PANTHER" id="PTHR42944:SF1">
    <property type="entry name" value="ADENINE DNA GLYCOSYLASE"/>
    <property type="match status" value="1"/>
</dbReference>
<evidence type="ECO:0000256" key="1">
    <source>
        <dbReference type="ARBA" id="ARBA00000843"/>
    </source>
</evidence>
<evidence type="ECO:0000256" key="10">
    <source>
        <dbReference type="ARBA" id="ARBA00023014"/>
    </source>
</evidence>
<keyword evidence="8" id="KW-0378">Hydrolase</keyword>
<keyword evidence="18" id="KW-1185">Reference proteome</keyword>
<dbReference type="PANTHER" id="PTHR42944">
    <property type="entry name" value="ADENINE DNA GLYCOSYLASE"/>
    <property type="match status" value="1"/>
</dbReference>
<dbReference type="Pfam" id="PF00730">
    <property type="entry name" value="HhH-GPD"/>
    <property type="match status" value="1"/>
</dbReference>
<dbReference type="Gene3D" id="1.10.340.30">
    <property type="entry name" value="Hypothetical protein, domain 2"/>
    <property type="match status" value="1"/>
</dbReference>
<dbReference type="EMBL" id="FOGV01000043">
    <property type="protein sequence ID" value="SES36138.1"/>
    <property type="molecule type" value="Genomic_DNA"/>
</dbReference>
<dbReference type="AlphaFoldDB" id="A0A1H9WQD7"/>
<dbReference type="NCBIfam" id="TIGR01084">
    <property type="entry name" value="mutY"/>
    <property type="match status" value="1"/>
</dbReference>
<evidence type="ECO:0000313" key="18">
    <source>
        <dbReference type="Proteomes" id="UP000199318"/>
    </source>
</evidence>
<organism evidence="17 18">
    <name type="scientific">Salisediminibacterium halotolerans</name>
    <dbReference type="NCBI Taxonomy" id="517425"/>
    <lineage>
        <taxon>Bacteria</taxon>
        <taxon>Bacillati</taxon>
        <taxon>Bacillota</taxon>
        <taxon>Bacilli</taxon>
        <taxon>Bacillales</taxon>
        <taxon>Bacillaceae</taxon>
        <taxon>Salisediminibacterium</taxon>
    </lineage>
</organism>
<evidence type="ECO:0000256" key="12">
    <source>
        <dbReference type="ARBA" id="ARBA00023204"/>
    </source>
</evidence>
<dbReference type="STRING" id="1464123.SAMN05444126_1435"/>
<dbReference type="GO" id="GO:0035485">
    <property type="term" value="F:adenine/guanine mispair binding"/>
    <property type="evidence" value="ECO:0007669"/>
    <property type="project" value="TreeGrafter"/>
</dbReference>
<dbReference type="GO" id="GO:0006298">
    <property type="term" value="P:mismatch repair"/>
    <property type="evidence" value="ECO:0007669"/>
    <property type="project" value="TreeGrafter"/>
</dbReference>
<keyword evidence="6" id="KW-0479">Metal-binding</keyword>
<dbReference type="InterPro" id="IPR000445">
    <property type="entry name" value="HhH_motif"/>
</dbReference>
<dbReference type="OrthoDB" id="9802365at2"/>
<feature type="domain" description="HhH-GPD" evidence="16">
    <location>
        <begin position="41"/>
        <end position="192"/>
    </location>
</feature>
<dbReference type="InterPro" id="IPR015797">
    <property type="entry name" value="NUDIX_hydrolase-like_dom_sf"/>
</dbReference>
<dbReference type="SMART" id="SM00525">
    <property type="entry name" value="FES"/>
    <property type="match status" value="1"/>
</dbReference>
<dbReference type="Proteomes" id="UP000199318">
    <property type="component" value="Unassembled WGS sequence"/>
</dbReference>
<dbReference type="Gene3D" id="1.10.1670.10">
    <property type="entry name" value="Helix-hairpin-Helix base-excision DNA repair enzymes (C-terminal)"/>
    <property type="match status" value="1"/>
</dbReference>
<dbReference type="InterPro" id="IPR029119">
    <property type="entry name" value="MutY_C"/>
</dbReference>
<dbReference type="InterPro" id="IPR023170">
    <property type="entry name" value="HhH_base_excis_C"/>
</dbReference>
<keyword evidence="5" id="KW-0004">4Fe-4S</keyword>
<reference evidence="18" key="1">
    <citation type="submission" date="2016-10" db="EMBL/GenBank/DDBJ databases">
        <authorList>
            <person name="de Groot N.N."/>
        </authorList>
    </citation>
    <scope>NUCLEOTIDE SEQUENCE [LARGE SCALE GENOMIC DNA]</scope>
    <source>
        <strain evidence="18">10nlg</strain>
    </source>
</reference>
<evidence type="ECO:0000313" key="17">
    <source>
        <dbReference type="EMBL" id="SES36138.1"/>
    </source>
</evidence>
<dbReference type="InterPro" id="IPR011257">
    <property type="entry name" value="DNA_glycosylase"/>
</dbReference>
<comment type="catalytic activity">
    <reaction evidence="1 15">
        <text>Hydrolyzes free adenine bases from 7,8-dihydro-8-oxoguanine:adenine mismatched double-stranded DNA, leaving an apurinic site.</text>
        <dbReference type="EC" id="3.2.2.31"/>
    </reaction>
</comment>
<accession>A0A1H9WQD7</accession>
<comment type="similarity">
    <text evidence="2 15">Belongs to the Nth/MutY family.</text>
</comment>
<comment type="caution">
    <text evidence="17">The sequence shown here is derived from an EMBL/GenBank/DDBJ whole genome shotgun (WGS) entry which is preliminary data.</text>
</comment>
<dbReference type="RefSeq" id="WP_093075169.1">
    <property type="nucleotide sequence ID" value="NZ_FOGV01000043.1"/>
</dbReference>
<keyword evidence="9 15" id="KW-0408">Iron</keyword>
<dbReference type="InterPro" id="IPR003651">
    <property type="entry name" value="Endonuclease3_FeS-loop_motif"/>
</dbReference>
<comment type="function">
    <text evidence="14">Base excision repair (BER) glycosylase that initiates repair of A:oxoG to C:G by removing the inappropriately paired adenine base from the DNA backbone, generating an abasic site product. 8-oxoguanine (oxoG) is a genotoxic DNA lesion resulting from oxidation of guanine; this residue is misread by replicative DNA polymerases, that insert adenine instead of cytosine opposite the oxidized damaged base. Shows a powerful dicrimination of A versus C, since it does not cleave cytosine in oxoG:C pairs. May also be able to remove adenine from A:G mispairs, although this activity may not be physiologically relevant.</text>
</comment>
<keyword evidence="7 15" id="KW-0227">DNA damage</keyword>
<evidence type="ECO:0000256" key="8">
    <source>
        <dbReference type="ARBA" id="ARBA00022801"/>
    </source>
</evidence>
<sequence>MKSIDTRGFQQDLLGWYHNNKRDLPWRKDGDPYKIWVSEIMLQQTRVDTVIPYFNHFMRLFPTIKDLAEADEETVLKAWEGLGYYSRARNLHTAVNEVQEHYGGVIPADPVSIRKLKGIGPYTAGAISSIAFHYPEPAVDGNVMRVLARIFTICDDIAKNGARKRFEAIVREIIAENEAADFNQALMELGAMICTPRDPDCHSCPVAEHCYAREEGVQAYLPVKAKKKPPKNVYLDTYVVVNAGGELLIEQRSDTGLLAKLWQFPMTEKEQEQEKLQDEVSYVQHVKHVFSHLVWEMDVYLLQIGEEEEQAWLEANERRKFVHPDDLTLYPFPVSHQKIIDGAIADNMN</sequence>
<keyword evidence="12" id="KW-0234">DNA repair</keyword>
<dbReference type="FunFam" id="1.10.1670.10:FF:000002">
    <property type="entry name" value="Adenine DNA glycosylase"/>
    <property type="match status" value="1"/>
</dbReference>